<dbReference type="eggNOG" id="ENOG5030QAZ">
    <property type="taxonomic scope" value="Bacteria"/>
</dbReference>
<dbReference type="RefSeq" id="WP_015234138.1">
    <property type="nucleotide sequence ID" value="NC_019793.1"/>
</dbReference>
<feature type="domain" description="Luciferase" evidence="1">
    <location>
        <begin position="42"/>
        <end position="103"/>
    </location>
</feature>
<dbReference type="Proteomes" id="UP000010467">
    <property type="component" value="Chromosome"/>
</dbReference>
<keyword evidence="3" id="KW-1185">Reference proteome</keyword>
<reference evidence="3" key="1">
    <citation type="submission" date="2012-03" db="EMBL/GenBank/DDBJ databases">
        <title>Complete sequence of chromosome of Deinococcus peraridilitoris DSM 19664.</title>
        <authorList>
            <person name="Lucas S."/>
            <person name="Copeland A."/>
            <person name="Lapidus A."/>
            <person name="Glavina del Rio T."/>
            <person name="Dalin E."/>
            <person name="Tice H."/>
            <person name="Bruce D."/>
            <person name="Goodwin L."/>
            <person name="Pitluck S."/>
            <person name="Peters L."/>
            <person name="Mikhailova N."/>
            <person name="Lu M."/>
            <person name="Kyrpides N."/>
            <person name="Mavromatis K."/>
            <person name="Ivanova N."/>
            <person name="Brettin T."/>
            <person name="Detter J.C."/>
            <person name="Han C."/>
            <person name="Larimer F."/>
            <person name="Land M."/>
            <person name="Hauser L."/>
            <person name="Markowitz V."/>
            <person name="Cheng J.-F."/>
            <person name="Hugenholtz P."/>
            <person name="Woyke T."/>
            <person name="Wu D."/>
            <person name="Pukall R."/>
            <person name="Steenblock K."/>
            <person name="Brambilla E."/>
            <person name="Klenk H.-P."/>
            <person name="Eisen J.A."/>
        </authorList>
    </citation>
    <scope>NUCLEOTIDE SEQUENCE [LARGE SCALE GENOMIC DNA]</scope>
    <source>
        <strain evidence="3">DSM 19664 / LMG 22246 / CIP 109416 / KR-200</strain>
    </source>
</reference>
<evidence type="ECO:0000313" key="2">
    <source>
        <dbReference type="EMBL" id="AFZ65827.1"/>
    </source>
</evidence>
<evidence type="ECO:0000313" key="3">
    <source>
        <dbReference type="Proteomes" id="UP000010467"/>
    </source>
</evidence>
<accession>K9ZY22</accession>
<dbReference type="EMBL" id="CP003382">
    <property type="protein sequence ID" value="AFZ65827.1"/>
    <property type="molecule type" value="Genomic_DNA"/>
</dbReference>
<proteinExistence type="predicted"/>
<dbReference type="HOGENOM" id="CLU_1945227_0_0_0"/>
<sequence>MTTSRSTVAESLRRLEREVSAWPGVEVRHHRTGCTQFRSPHGEVGHLHRGGLLDVPFPRELRDRLVSKGQARPHHVMPASGWVSYQVSGEKELPGALALLRLSYECHGLAGAPQPAGPVAQTPQGPQID</sequence>
<dbReference type="PATRIC" id="fig|937777.3.peg.233"/>
<dbReference type="Pfam" id="PF17648">
    <property type="entry name" value="Luciferase"/>
    <property type="match status" value="1"/>
</dbReference>
<dbReference type="AlphaFoldDB" id="K9ZY22"/>
<protein>
    <recommendedName>
        <fullName evidence="1">Luciferase domain-containing protein</fullName>
    </recommendedName>
</protein>
<organism evidence="2 3">
    <name type="scientific">Deinococcus peraridilitoris (strain DSM 19664 / LMG 22246 / CIP 109416 / KR-200)</name>
    <dbReference type="NCBI Taxonomy" id="937777"/>
    <lineage>
        <taxon>Bacteria</taxon>
        <taxon>Thermotogati</taxon>
        <taxon>Deinococcota</taxon>
        <taxon>Deinococci</taxon>
        <taxon>Deinococcales</taxon>
        <taxon>Deinococcaceae</taxon>
        <taxon>Deinococcus</taxon>
    </lineage>
</organism>
<dbReference type="KEGG" id="dpd:Deipe_0224"/>
<gene>
    <name evidence="2" type="ordered locus">Deipe_0224</name>
</gene>
<evidence type="ECO:0000259" key="1">
    <source>
        <dbReference type="Pfam" id="PF17648"/>
    </source>
</evidence>
<dbReference type="InterPro" id="IPR040841">
    <property type="entry name" value="Luciferase_dom"/>
</dbReference>
<name>K9ZY22_DEIPD</name>
<dbReference type="STRING" id="937777.Deipe_0224"/>
<dbReference type="OrthoDB" id="708298at2"/>